<dbReference type="GO" id="GO:0055085">
    <property type="term" value="P:transmembrane transport"/>
    <property type="evidence" value="ECO:0007669"/>
    <property type="project" value="InterPro"/>
</dbReference>
<dbReference type="Pfam" id="PF03480">
    <property type="entry name" value="DctP"/>
    <property type="match status" value="1"/>
</dbReference>
<dbReference type="GO" id="GO:0030288">
    <property type="term" value="C:outer membrane-bounded periplasmic space"/>
    <property type="evidence" value="ECO:0007669"/>
    <property type="project" value="InterPro"/>
</dbReference>
<evidence type="ECO:0000256" key="1">
    <source>
        <dbReference type="ARBA" id="ARBA00004196"/>
    </source>
</evidence>
<evidence type="ECO:0000256" key="5">
    <source>
        <dbReference type="SAM" id="SignalP"/>
    </source>
</evidence>
<dbReference type="PANTHER" id="PTHR33376:SF4">
    <property type="entry name" value="SIALIC ACID-BINDING PERIPLASMIC PROTEIN SIAP"/>
    <property type="match status" value="1"/>
</dbReference>
<evidence type="ECO:0000256" key="4">
    <source>
        <dbReference type="ARBA" id="ARBA00022729"/>
    </source>
</evidence>
<protein>
    <submittedName>
        <fullName evidence="6">TRAP transporter substrate-binding protein DctP</fullName>
    </submittedName>
</protein>
<reference evidence="6 7" key="1">
    <citation type="submission" date="2017-10" db="EMBL/GenBank/DDBJ databases">
        <title>Novel microbial diversity and functional potential in the marine mammal oral microbiome.</title>
        <authorList>
            <person name="Dudek N.K."/>
            <person name="Sun C.L."/>
            <person name="Burstein D."/>
            <person name="Kantor R.S."/>
            <person name="Aliaga Goltsman D.S."/>
            <person name="Bik E.M."/>
            <person name="Thomas B.C."/>
            <person name="Banfield J.F."/>
            <person name="Relman D.A."/>
        </authorList>
    </citation>
    <scope>NUCLEOTIDE SEQUENCE [LARGE SCALE GENOMIC DNA]</scope>
    <source>
        <strain evidence="6">DOLZORAL124_49_17</strain>
    </source>
</reference>
<evidence type="ECO:0000256" key="2">
    <source>
        <dbReference type="ARBA" id="ARBA00009023"/>
    </source>
</evidence>
<comment type="caution">
    <text evidence="6">The sequence shown here is derived from an EMBL/GenBank/DDBJ whole genome shotgun (WGS) entry which is preliminary data.</text>
</comment>
<feature type="signal peptide" evidence="5">
    <location>
        <begin position="1"/>
        <end position="23"/>
    </location>
</feature>
<proteinExistence type="inferred from homology"/>
<organism evidence="6 7">
    <name type="scientific">candidate division KSB3 bacterium</name>
    <dbReference type="NCBI Taxonomy" id="2044937"/>
    <lineage>
        <taxon>Bacteria</taxon>
        <taxon>candidate division KSB3</taxon>
    </lineage>
</organism>
<dbReference type="PANTHER" id="PTHR33376">
    <property type="match status" value="1"/>
</dbReference>
<dbReference type="InterPro" id="IPR004682">
    <property type="entry name" value="TRAP_DctP"/>
</dbReference>
<comment type="similarity">
    <text evidence="2">Belongs to the bacterial solute-binding protein 7 family.</text>
</comment>
<evidence type="ECO:0000313" key="7">
    <source>
        <dbReference type="Proteomes" id="UP000229740"/>
    </source>
</evidence>
<keyword evidence="3" id="KW-0813">Transport</keyword>
<dbReference type="InterPro" id="IPR018389">
    <property type="entry name" value="DctP_fam"/>
</dbReference>
<dbReference type="AlphaFoldDB" id="A0A2G6E507"/>
<dbReference type="CDD" id="cd13672">
    <property type="entry name" value="PBP2_TRAP_Siap"/>
    <property type="match status" value="1"/>
</dbReference>
<dbReference type="NCBIfam" id="TIGR00787">
    <property type="entry name" value="dctP"/>
    <property type="match status" value="1"/>
</dbReference>
<evidence type="ECO:0000313" key="6">
    <source>
        <dbReference type="EMBL" id="PID57180.1"/>
    </source>
</evidence>
<feature type="chain" id="PRO_5014596734" evidence="5">
    <location>
        <begin position="24"/>
        <end position="327"/>
    </location>
</feature>
<accession>A0A2G6E507</accession>
<dbReference type="Gene3D" id="3.40.190.170">
    <property type="entry name" value="Bacterial extracellular solute-binding protein, family 7"/>
    <property type="match status" value="1"/>
</dbReference>
<dbReference type="PIRSF" id="PIRSF006470">
    <property type="entry name" value="DctB"/>
    <property type="match status" value="1"/>
</dbReference>
<keyword evidence="4 5" id="KW-0732">Signal</keyword>
<dbReference type="NCBIfam" id="NF037995">
    <property type="entry name" value="TRAP_S1"/>
    <property type="match status" value="1"/>
</dbReference>
<dbReference type="InterPro" id="IPR038404">
    <property type="entry name" value="TRAP_DctP_sf"/>
</dbReference>
<sequence length="327" mass="36333">MKNILLSILGCLMIIGSSGWAAAEEQIVIRWSDVLSPPNPHPLMMEKVAEIVAEKSNGRIEIQVYPGGQLGSSRDTIESLSLGMHEMATEGVSHLESWYPAVNAIQTMPYIYKDPAHVQRVLESPIGREILETIREKSGIRVLGAAYYGKRNVTTSSKEINAVDDMAGFKLRVPESAVYIAFAKAWGAKPTPISFGELYLALKQSVVDGQENPLPTIWSAKFYEVQKYLVLTGHILDWRAVLINEEFFQSLSPEDQTLLADAVKEGIAWCNETILQQEAELVEKLQAEGMTVIEPDVDSFRSAVLEKVPAEFKDKWGDLIEKIVAID</sequence>
<evidence type="ECO:0000256" key="3">
    <source>
        <dbReference type="ARBA" id="ARBA00022448"/>
    </source>
</evidence>
<comment type="subcellular location">
    <subcellularLocation>
        <location evidence="1">Cell envelope</location>
    </subcellularLocation>
</comment>
<gene>
    <name evidence="6" type="ORF">CSB45_08095</name>
</gene>
<dbReference type="EMBL" id="PDPS01000028">
    <property type="protein sequence ID" value="PID57180.1"/>
    <property type="molecule type" value="Genomic_DNA"/>
</dbReference>
<dbReference type="Proteomes" id="UP000229740">
    <property type="component" value="Unassembled WGS sequence"/>
</dbReference>
<name>A0A2G6E507_9BACT</name>